<name>A0ABX0HC14_9BACT</name>
<keyword evidence="3" id="KW-1185">Reference proteome</keyword>
<evidence type="ECO:0000313" key="3">
    <source>
        <dbReference type="Proteomes" id="UP000649799"/>
    </source>
</evidence>
<accession>A0ABX0HC14</accession>
<dbReference type="Proteomes" id="UP000649799">
    <property type="component" value="Unassembled WGS sequence"/>
</dbReference>
<proteinExistence type="predicted"/>
<evidence type="ECO:0000313" key="2">
    <source>
        <dbReference type="EMBL" id="NHE57971.1"/>
    </source>
</evidence>
<evidence type="ECO:0000256" key="1">
    <source>
        <dbReference type="SAM" id="MobiDB-lite"/>
    </source>
</evidence>
<sequence>MNSVIEKTNGPKISSSQQAENVDGNKKVSLVRSKGAILIDVIQKFKEIDFRKNNRIFVNAQGQIFKDINDVPLGEQGLTPKDSKEMFSEAIAKAGLSERTDLADLSRLLNSFLDGKSPIELKIDSLIEDFKKRSGVGKRLHLSEEEKELVFEYWNECKANMTKKEFSAKLGLSYPACVNLIKSYDLIKE</sequence>
<gene>
    <name evidence="2" type="ORF">G9Q97_14240</name>
</gene>
<feature type="region of interest" description="Disordered" evidence="1">
    <location>
        <begin position="1"/>
        <end position="20"/>
    </location>
</feature>
<organism evidence="2 3">
    <name type="scientific">Cyclobacterium plantarum</name>
    <dbReference type="NCBI Taxonomy" id="2716263"/>
    <lineage>
        <taxon>Bacteria</taxon>
        <taxon>Pseudomonadati</taxon>
        <taxon>Bacteroidota</taxon>
        <taxon>Cytophagia</taxon>
        <taxon>Cytophagales</taxon>
        <taxon>Cyclobacteriaceae</taxon>
        <taxon>Cyclobacterium</taxon>
    </lineage>
</organism>
<dbReference type="RefSeq" id="WP_166147918.1">
    <property type="nucleotide sequence ID" value="NZ_JAANYN010000005.1"/>
</dbReference>
<comment type="caution">
    <text evidence="2">The sequence shown here is derived from an EMBL/GenBank/DDBJ whole genome shotgun (WGS) entry which is preliminary data.</text>
</comment>
<reference evidence="2 3" key="1">
    <citation type="submission" date="2020-03" db="EMBL/GenBank/DDBJ databases">
        <title>Cyclobacterium plantarum sp. nov., a marine bacterium isolated from a coastal-marine wetland.</title>
        <authorList>
            <person name="Sanchez-Porro C."/>
            <person name="Ventosa A."/>
            <person name="Amoozegar M."/>
        </authorList>
    </citation>
    <scope>NUCLEOTIDE SEQUENCE [LARGE SCALE GENOMIC DNA]</scope>
    <source>
        <strain evidence="2 3">GBPx2</strain>
    </source>
</reference>
<dbReference type="EMBL" id="JAANYN010000005">
    <property type="protein sequence ID" value="NHE57971.1"/>
    <property type="molecule type" value="Genomic_DNA"/>
</dbReference>
<protein>
    <submittedName>
        <fullName evidence="2">Uncharacterized protein</fullName>
    </submittedName>
</protein>